<reference evidence="5" key="1">
    <citation type="submission" date="2021-04" db="EMBL/GenBank/DDBJ databases">
        <title>Pseudonocardia sp. nov., isolated from sandy soil of mangrove forest.</title>
        <authorList>
            <person name="Zan Z."/>
            <person name="Huang R."/>
            <person name="Liu W."/>
        </authorList>
    </citation>
    <scope>NUCLEOTIDE SEQUENCE</scope>
    <source>
        <strain evidence="5">S2-4</strain>
    </source>
</reference>
<gene>
    <name evidence="5" type="ORF">KDL28_15225</name>
</gene>
<accession>A0ABT1A087</accession>
<evidence type="ECO:0000313" key="6">
    <source>
        <dbReference type="Proteomes" id="UP001165283"/>
    </source>
</evidence>
<proteinExistence type="inferred from homology"/>
<feature type="domain" description="AMP-dependent synthetase/ligase" evidence="3">
    <location>
        <begin position="9"/>
        <end position="367"/>
    </location>
</feature>
<evidence type="ECO:0000256" key="1">
    <source>
        <dbReference type="ARBA" id="ARBA00006432"/>
    </source>
</evidence>
<evidence type="ECO:0000259" key="4">
    <source>
        <dbReference type="Pfam" id="PF13193"/>
    </source>
</evidence>
<evidence type="ECO:0000313" key="5">
    <source>
        <dbReference type="EMBL" id="MCO1656412.1"/>
    </source>
</evidence>
<comment type="caution">
    <text evidence="5">The sequence shown here is derived from an EMBL/GenBank/DDBJ whole genome shotgun (WGS) entry which is preliminary data.</text>
</comment>
<dbReference type="PANTHER" id="PTHR43201">
    <property type="entry name" value="ACYL-COA SYNTHETASE"/>
    <property type="match status" value="1"/>
</dbReference>
<name>A0ABT1A087_9PSEU</name>
<dbReference type="Pfam" id="PF13193">
    <property type="entry name" value="AMP-binding_C"/>
    <property type="match status" value="1"/>
</dbReference>
<keyword evidence="2" id="KW-0436">Ligase</keyword>
<keyword evidence="6" id="KW-1185">Reference proteome</keyword>
<feature type="domain" description="AMP-binding enzyme C-terminal" evidence="4">
    <location>
        <begin position="417"/>
        <end position="491"/>
    </location>
</feature>
<comment type="similarity">
    <text evidence="1">Belongs to the ATP-dependent AMP-binding enzyme family.</text>
</comment>
<dbReference type="InterPro" id="IPR025110">
    <property type="entry name" value="AMP-bd_C"/>
</dbReference>
<dbReference type="EMBL" id="JAGSOV010000034">
    <property type="protein sequence ID" value="MCO1656412.1"/>
    <property type="molecule type" value="Genomic_DNA"/>
</dbReference>
<dbReference type="InterPro" id="IPR042099">
    <property type="entry name" value="ANL_N_sf"/>
</dbReference>
<dbReference type="PANTHER" id="PTHR43201:SF5">
    <property type="entry name" value="MEDIUM-CHAIN ACYL-COA LIGASE ACSF2, MITOCHONDRIAL"/>
    <property type="match status" value="1"/>
</dbReference>
<dbReference type="Pfam" id="PF00501">
    <property type="entry name" value="AMP-binding"/>
    <property type="match status" value="1"/>
</dbReference>
<dbReference type="InterPro" id="IPR000873">
    <property type="entry name" value="AMP-dep_synth/lig_dom"/>
</dbReference>
<dbReference type="Gene3D" id="3.30.300.30">
    <property type="match status" value="1"/>
</dbReference>
<dbReference type="Proteomes" id="UP001165283">
    <property type="component" value="Unassembled WGS sequence"/>
</dbReference>
<organism evidence="5 6">
    <name type="scientific">Pseudonocardia humida</name>
    <dbReference type="NCBI Taxonomy" id="2800819"/>
    <lineage>
        <taxon>Bacteria</taxon>
        <taxon>Bacillati</taxon>
        <taxon>Actinomycetota</taxon>
        <taxon>Actinomycetes</taxon>
        <taxon>Pseudonocardiales</taxon>
        <taxon>Pseudonocardiaceae</taxon>
        <taxon>Pseudonocardia</taxon>
    </lineage>
</organism>
<dbReference type="InterPro" id="IPR020845">
    <property type="entry name" value="AMP-binding_CS"/>
</dbReference>
<protein>
    <submittedName>
        <fullName evidence="5">AMP-binding protein</fullName>
    </submittedName>
</protein>
<evidence type="ECO:0000256" key="2">
    <source>
        <dbReference type="ARBA" id="ARBA00022598"/>
    </source>
</evidence>
<evidence type="ECO:0000259" key="3">
    <source>
        <dbReference type="Pfam" id="PF00501"/>
    </source>
</evidence>
<dbReference type="SUPFAM" id="SSF56801">
    <property type="entry name" value="Acetyl-CoA synthetase-like"/>
    <property type="match status" value="1"/>
</dbReference>
<dbReference type="InterPro" id="IPR045851">
    <property type="entry name" value="AMP-bd_C_sf"/>
</dbReference>
<dbReference type="RefSeq" id="WP_252439098.1">
    <property type="nucleotide sequence ID" value="NZ_JAGSOV010000034.1"/>
</dbReference>
<dbReference type="Gene3D" id="3.40.50.12780">
    <property type="entry name" value="N-terminal domain of ligase-like"/>
    <property type="match status" value="1"/>
</dbReference>
<dbReference type="PROSITE" id="PS00455">
    <property type="entry name" value="AMP_BINDING"/>
    <property type="match status" value="1"/>
</dbReference>
<sequence>MPTIPDTLRTTAARCPQREALVFGERRRSYRELHEEVERSAAALAAGGVRPGDRVLLMSTNSDAFVIAAYAVLRTGAILVPANPNNAPPELAHLITDSGATALLHAPALTAVVRAGVELAGSESTGTAPTVLTLPELAELATADHPPVTHVCAEDDDALLLYTSGTTGAAKGALFDHHRAVWVGVNMAGVAGYRDGDRTLHVAPLYHAAQLSLILFAGTPLGMTHVVVPGFDPAAVADVMAAERITVFFGVPTMYQFLLRLPDLASRDLSAWRVGMFGAAPMPADAVRALVAALPEVELYQLCGQTEAGPGGIFAGPAEVAARPDASGRYAIPNTEARVVDTDGRDVEPGTVGELVLRGETVMKGYWNRPEATAETIRDGWLHTGDLALLDADGYITLVDRLKDMIITGARNVYSVEVEGALAGHPDVLDVAVIGIPHPDYGESILAVVVPVEGREPTLESLRAWAKERIAGYKAPHAMVVHPIPRNPSGKIQKHLLRAELAKVAEPVTG</sequence>